<reference evidence="2" key="2">
    <citation type="submission" date="2020-02" db="EMBL/GenBank/DDBJ databases">
        <title>Unexpected conservation and global transmission of agrobacterial virulence plasmids.</title>
        <authorList>
            <person name="Weisberg A.J."/>
            <person name="Davis E.W. II"/>
            <person name="Tabima J.R."/>
            <person name="Belcher M.S."/>
            <person name="Miller M."/>
            <person name="Kuo C.-H."/>
            <person name="Loper J.E."/>
            <person name="Grunwald N.J."/>
            <person name="Putnam M.L."/>
            <person name="Chang J.H."/>
        </authorList>
    </citation>
    <scope>NUCLEOTIDE SEQUENCE</scope>
    <source>
        <strain evidence="2">W2/73</strain>
    </source>
</reference>
<organism evidence="2 3">
    <name type="scientific">Agrobacterium rubi</name>
    <dbReference type="NCBI Taxonomy" id="28099"/>
    <lineage>
        <taxon>Bacteria</taxon>
        <taxon>Pseudomonadati</taxon>
        <taxon>Pseudomonadota</taxon>
        <taxon>Alphaproteobacteria</taxon>
        <taxon>Hyphomicrobiales</taxon>
        <taxon>Rhizobiaceae</taxon>
        <taxon>Rhizobium/Agrobacterium group</taxon>
        <taxon>Agrobacterium</taxon>
    </lineage>
</organism>
<accession>A0AAE7R7Y3</accession>
<proteinExistence type="predicted"/>
<reference evidence="1 4" key="1">
    <citation type="journal article" date="2020" name="Science">
        <title>Unexpected conservation and global transmission of agrobacterial virulence plasmids.</title>
        <authorList>
            <person name="Weisberg A.J."/>
            <person name="Davis E.W. 2nd"/>
            <person name="Tabima J."/>
            <person name="Belcher M.S."/>
            <person name="Miller M."/>
            <person name="Kuo C.H."/>
            <person name="Loper J.E."/>
            <person name="Grunwald N.J."/>
            <person name="Putnam M.L."/>
            <person name="Chang J.H."/>
        </authorList>
    </citation>
    <scope>NUCLEOTIDE SEQUENCE [LARGE SCALE GENOMIC DNA]</scope>
    <source>
        <strain evidence="1 4">A19/93</strain>
    </source>
</reference>
<evidence type="ECO:0000313" key="4">
    <source>
        <dbReference type="Proteomes" id="UP000822331"/>
    </source>
</evidence>
<name>A0AAE7R7Y3_9HYPH</name>
<dbReference type="Proteomes" id="UP000663912">
    <property type="component" value="Chromosome 1"/>
</dbReference>
<dbReference type="Proteomes" id="UP000822331">
    <property type="component" value="Unassembled WGS sequence"/>
</dbReference>
<dbReference type="AlphaFoldDB" id="A0AAE7R7Y3"/>
<evidence type="ECO:0000313" key="3">
    <source>
        <dbReference type="Proteomes" id="UP000663912"/>
    </source>
</evidence>
<evidence type="ECO:0000313" key="1">
    <source>
        <dbReference type="EMBL" id="NTF36210.1"/>
    </source>
</evidence>
<sequence>MVGNWVQMDEAEDVAGSIRHVLRAATFVNDDPLTWKWVVLTLHSALQGACVCHLTTTTAPVGAVTERNASEWLTYFEASPTNPNLRPPKTHLKGLPDLLLAVRSSNSACDNSYTAGVEISESELNWLGHFHKNMRNQFVHFEPMGWSIEVSGIPEIAKVVARIIGEILQIKWASRHQDTVQREEMQRNLRVLASIEWPV</sequence>
<evidence type="ECO:0000313" key="2">
    <source>
        <dbReference type="EMBL" id="QTG01292.1"/>
    </source>
</evidence>
<protein>
    <submittedName>
        <fullName evidence="2">Uncharacterized protein</fullName>
    </submittedName>
</protein>
<gene>
    <name evidence="1" type="ORF">G6L72_05695</name>
    <name evidence="2" type="ORF">G6M88_13230</name>
</gene>
<keyword evidence="4" id="KW-1185">Reference proteome</keyword>
<dbReference type="EMBL" id="CP049206">
    <property type="protein sequence ID" value="QTG01292.1"/>
    <property type="molecule type" value="Genomic_DNA"/>
</dbReference>
<dbReference type="KEGG" id="arui:G6M88_13230"/>
<dbReference type="EMBL" id="JAAMCP010000003">
    <property type="protein sequence ID" value="NTF36210.1"/>
    <property type="molecule type" value="Genomic_DNA"/>
</dbReference>